<dbReference type="SUPFAM" id="SSF55486">
    <property type="entry name" value="Metalloproteases ('zincins'), catalytic domain"/>
    <property type="match status" value="1"/>
</dbReference>
<gene>
    <name evidence="8" type="ORF">A2872_01825</name>
</gene>
<evidence type="ECO:0000256" key="3">
    <source>
        <dbReference type="ARBA" id="ARBA00022722"/>
    </source>
</evidence>
<evidence type="ECO:0000256" key="1">
    <source>
        <dbReference type="ARBA" id="ARBA00001947"/>
    </source>
</evidence>
<dbReference type="Proteomes" id="UP000178681">
    <property type="component" value="Unassembled WGS sequence"/>
</dbReference>
<evidence type="ECO:0000256" key="2">
    <source>
        <dbReference type="ARBA" id="ARBA00010875"/>
    </source>
</evidence>
<evidence type="ECO:0000313" key="9">
    <source>
        <dbReference type="Proteomes" id="UP000178681"/>
    </source>
</evidence>
<dbReference type="GO" id="GO:0006364">
    <property type="term" value="P:rRNA processing"/>
    <property type="evidence" value="ECO:0007669"/>
    <property type="project" value="InterPro"/>
</dbReference>
<dbReference type="Gene3D" id="3.40.390.30">
    <property type="entry name" value="Metalloproteases ('zincins'), catalytic domain"/>
    <property type="match status" value="1"/>
</dbReference>
<evidence type="ECO:0000313" key="8">
    <source>
        <dbReference type="EMBL" id="OGG07679.1"/>
    </source>
</evidence>
<proteinExistence type="inferred from homology"/>
<name>A0A1F5Z5F0_9BACT</name>
<evidence type="ECO:0000256" key="6">
    <source>
        <dbReference type="ARBA" id="ARBA00022801"/>
    </source>
</evidence>
<dbReference type="GO" id="GO:0046872">
    <property type="term" value="F:metal ion binding"/>
    <property type="evidence" value="ECO:0007669"/>
    <property type="project" value="UniProtKB-KW"/>
</dbReference>
<dbReference type="InterPro" id="IPR023091">
    <property type="entry name" value="MetalPrtase_cat_dom_sf_prd"/>
</dbReference>
<dbReference type="Pfam" id="PF02130">
    <property type="entry name" value="YbeY"/>
    <property type="match status" value="1"/>
</dbReference>
<dbReference type="GO" id="GO:0004519">
    <property type="term" value="F:endonuclease activity"/>
    <property type="evidence" value="ECO:0007669"/>
    <property type="project" value="UniProtKB-KW"/>
</dbReference>
<organism evidence="8 9">
    <name type="scientific">Candidatus Gottesmanbacteria bacterium RIFCSPHIGHO2_01_FULL_42_12</name>
    <dbReference type="NCBI Taxonomy" id="1798377"/>
    <lineage>
        <taxon>Bacteria</taxon>
        <taxon>Candidatus Gottesmaniibacteriota</taxon>
    </lineage>
</organism>
<reference evidence="8 9" key="1">
    <citation type="journal article" date="2016" name="Nat. Commun.">
        <title>Thousands of microbial genomes shed light on interconnected biogeochemical processes in an aquifer system.</title>
        <authorList>
            <person name="Anantharaman K."/>
            <person name="Brown C.T."/>
            <person name="Hug L.A."/>
            <person name="Sharon I."/>
            <person name="Castelle C.J."/>
            <person name="Probst A.J."/>
            <person name="Thomas B.C."/>
            <person name="Singh A."/>
            <person name="Wilkins M.J."/>
            <person name="Karaoz U."/>
            <person name="Brodie E.L."/>
            <person name="Williams K.H."/>
            <person name="Hubbard S.S."/>
            <person name="Banfield J.F."/>
        </authorList>
    </citation>
    <scope>NUCLEOTIDE SEQUENCE [LARGE SCALE GENOMIC DNA]</scope>
</reference>
<comment type="similarity">
    <text evidence="2">Belongs to the endoribonuclease YbeY family.</text>
</comment>
<dbReference type="GO" id="GO:0004222">
    <property type="term" value="F:metalloendopeptidase activity"/>
    <property type="evidence" value="ECO:0007669"/>
    <property type="project" value="InterPro"/>
</dbReference>
<comment type="caution">
    <text evidence="8">The sequence shown here is derived from an EMBL/GenBank/DDBJ whole genome shotgun (WGS) entry which is preliminary data.</text>
</comment>
<accession>A0A1F5Z5F0</accession>
<dbReference type="AlphaFoldDB" id="A0A1F5Z5F0"/>
<evidence type="ECO:0000256" key="5">
    <source>
        <dbReference type="ARBA" id="ARBA00022759"/>
    </source>
</evidence>
<dbReference type="NCBIfam" id="TIGR00043">
    <property type="entry name" value="rRNA maturation RNase YbeY"/>
    <property type="match status" value="1"/>
</dbReference>
<comment type="cofactor">
    <cofactor evidence="1">
        <name>Zn(2+)</name>
        <dbReference type="ChEBI" id="CHEBI:29105"/>
    </cofactor>
</comment>
<keyword evidence="5" id="KW-0255">Endonuclease</keyword>
<dbReference type="STRING" id="1798377.A2872_01825"/>
<keyword evidence="6" id="KW-0378">Hydrolase</keyword>
<keyword evidence="7" id="KW-0862">Zinc</keyword>
<protein>
    <submittedName>
        <fullName evidence="8">rRNA maturation RNase YbeY</fullName>
    </submittedName>
</protein>
<keyword evidence="4" id="KW-0479">Metal-binding</keyword>
<keyword evidence="3" id="KW-0540">Nuclease</keyword>
<dbReference type="EMBL" id="MFJG01000003">
    <property type="protein sequence ID" value="OGG07679.1"/>
    <property type="molecule type" value="Genomic_DNA"/>
</dbReference>
<dbReference type="InterPro" id="IPR002036">
    <property type="entry name" value="YbeY"/>
</dbReference>
<evidence type="ECO:0000256" key="4">
    <source>
        <dbReference type="ARBA" id="ARBA00022723"/>
    </source>
</evidence>
<sequence length="129" mass="15004">MFEITVNCQSRYPVGRKFVISEVEKLLSEKGLKNNAAVSIYVCGRRKVRELSRRYLKELEDHEVLSFPYNEVKKEFVDYPDNLLRLGDIIICFPIAREMAMDENKLIDQVIAELACHGVLHLLGEHHEE</sequence>
<evidence type="ECO:0000256" key="7">
    <source>
        <dbReference type="ARBA" id="ARBA00022833"/>
    </source>
</evidence>